<reference evidence="2 3" key="1">
    <citation type="submission" date="2023-02" db="EMBL/GenBank/DDBJ databases">
        <title>Genome sequence of Lacticaseibacillus sp. KACC 23028.</title>
        <authorList>
            <person name="Kim S."/>
            <person name="Heo J."/>
            <person name="Kwon S.-W."/>
        </authorList>
    </citation>
    <scope>NUCLEOTIDE SEQUENCE [LARGE SCALE GENOMIC DNA]</scope>
    <source>
        <strain evidence="2 3">KACC 23028</strain>
    </source>
</reference>
<dbReference type="InterPro" id="IPR038732">
    <property type="entry name" value="HpyO/CreE_NAD-binding"/>
</dbReference>
<organism evidence="2 3">
    <name type="scientific">Lacticaseibacillus pabuli</name>
    <dbReference type="NCBI Taxonomy" id="3025672"/>
    <lineage>
        <taxon>Bacteria</taxon>
        <taxon>Bacillati</taxon>
        <taxon>Bacillota</taxon>
        <taxon>Bacilli</taxon>
        <taxon>Lactobacillales</taxon>
        <taxon>Lactobacillaceae</taxon>
        <taxon>Lacticaseibacillus</taxon>
    </lineage>
</organism>
<dbReference type="InterPro" id="IPR036188">
    <property type="entry name" value="FAD/NAD-bd_sf"/>
</dbReference>
<dbReference type="PANTHER" id="PTHR40254:SF1">
    <property type="entry name" value="BLR0577 PROTEIN"/>
    <property type="match status" value="1"/>
</dbReference>
<keyword evidence="3" id="KW-1185">Reference proteome</keyword>
<evidence type="ECO:0000313" key="3">
    <source>
        <dbReference type="Proteomes" id="UP001220377"/>
    </source>
</evidence>
<sequence>MKIALIGAGPRGLITLGRLVALQPVSTHRRLDITVFDPYPAGGRVWQTGQNAHLIMNTPAQHITLFYDQSVQDPGPLTTGPNLAKWAHTLAADFIGQLPAFPNQAVLMAEAATLQPNDYTSRALYGAYCQWFTETLLENLPVGVTVNYEQTSVTAVHPQISGYQVVTDELTFQADAVAMALGNIENSLTRDQEELASFASEHDYLYLPPNFPADVDLSAIKSSDEVILRGLGMSFFDFTILLTEGRGGTFTKTADGLVYHPSGREPHIVGGSRRGFPYHAKGRNQKSAGEQVHAHFLTDQQIADWAKQRPIPGKVFWQAMQHEMEYTYYTLLLQKYPQIDLPTFQNDFLNNPDKTLRELTIKDSDRLNWDQVINPATDNNADFESLMKQYLTDDIDAALLGTKTGPLTAALEVLRDLRDPVRKVLAAGLLTDDEYLDFFLRTFNGINNFLSIGPPVMRTQQLLALMDAGIVSILPPQMRVEGKNGYFEATSAVDKSVVYHGTALIEARMPAVNAPTAQNPLLQQLLHDGLAAPYELQLAGERRFQSGAILIDQNTCRLINSHGQYETGLYFWGVPTEGASWLTTASPRPHVNHIILRQANHIAREMLGIMS</sequence>
<dbReference type="Pfam" id="PF13454">
    <property type="entry name" value="NAD_binding_9"/>
    <property type="match status" value="1"/>
</dbReference>
<dbReference type="InterPro" id="IPR052189">
    <property type="entry name" value="L-asp_N-monooxygenase_NS-form"/>
</dbReference>
<dbReference type="PANTHER" id="PTHR40254">
    <property type="entry name" value="BLR0577 PROTEIN"/>
    <property type="match status" value="1"/>
</dbReference>
<feature type="domain" description="FAD-dependent urate hydroxylase HpyO/Asp monooxygenase CreE-like FAD/NAD(P)-binding" evidence="1">
    <location>
        <begin position="4"/>
        <end position="183"/>
    </location>
</feature>
<proteinExistence type="predicted"/>
<name>A0ABY7WSZ7_9LACO</name>
<evidence type="ECO:0000259" key="1">
    <source>
        <dbReference type="Pfam" id="PF13454"/>
    </source>
</evidence>
<evidence type="ECO:0000313" key="2">
    <source>
        <dbReference type="EMBL" id="WDF82117.1"/>
    </source>
</evidence>
<dbReference type="EMBL" id="CP117884">
    <property type="protein sequence ID" value="WDF82117.1"/>
    <property type="molecule type" value="Genomic_DNA"/>
</dbReference>
<dbReference type="Proteomes" id="UP001220377">
    <property type="component" value="Chromosome"/>
</dbReference>
<gene>
    <name evidence="2" type="ORF">PQ472_09475</name>
</gene>
<dbReference type="SUPFAM" id="SSF51905">
    <property type="entry name" value="FAD/NAD(P)-binding domain"/>
    <property type="match status" value="1"/>
</dbReference>
<dbReference type="RefSeq" id="WP_274259374.1">
    <property type="nucleotide sequence ID" value="NZ_CP117884.1"/>
</dbReference>
<protein>
    <submittedName>
        <fullName evidence="2">FAD/NAD(P)-binding protein</fullName>
    </submittedName>
</protein>
<dbReference type="Gene3D" id="3.50.50.60">
    <property type="entry name" value="FAD/NAD(P)-binding domain"/>
    <property type="match status" value="1"/>
</dbReference>
<accession>A0ABY7WSZ7</accession>